<evidence type="ECO:0000256" key="4">
    <source>
        <dbReference type="ARBA" id="ARBA00022448"/>
    </source>
</evidence>
<dbReference type="Proteomes" id="UP001270362">
    <property type="component" value="Unassembled WGS sequence"/>
</dbReference>
<dbReference type="GO" id="GO:0005801">
    <property type="term" value="C:cis-Golgi network"/>
    <property type="evidence" value="ECO:0007669"/>
    <property type="project" value="InterPro"/>
</dbReference>
<dbReference type="Pfam" id="PF04136">
    <property type="entry name" value="COG3_N"/>
    <property type="match status" value="1"/>
</dbReference>
<evidence type="ECO:0000256" key="3">
    <source>
        <dbReference type="ARBA" id="ARBA00020976"/>
    </source>
</evidence>
<keyword evidence="7" id="KW-0472">Membrane</keyword>
<protein>
    <recommendedName>
        <fullName evidence="3">Conserved oligomeric Golgi complex subunit 3</fullName>
    </recommendedName>
    <alternativeName>
        <fullName evidence="8">Component of oligomeric Golgi complex 3</fullName>
    </alternativeName>
</protein>
<name>A0AAE0XCC1_9PEZI</name>
<dbReference type="InterPro" id="IPR007265">
    <property type="entry name" value="COG_su3"/>
</dbReference>
<evidence type="ECO:0000313" key="13">
    <source>
        <dbReference type="Proteomes" id="UP001270362"/>
    </source>
</evidence>
<dbReference type="GO" id="GO:0007030">
    <property type="term" value="P:Golgi organization"/>
    <property type="evidence" value="ECO:0007669"/>
    <property type="project" value="TreeGrafter"/>
</dbReference>
<feature type="region of interest" description="Disordered" evidence="9">
    <location>
        <begin position="683"/>
        <end position="705"/>
    </location>
</feature>
<dbReference type="GO" id="GO:0000139">
    <property type="term" value="C:Golgi membrane"/>
    <property type="evidence" value="ECO:0007669"/>
    <property type="project" value="UniProtKB-SubCell"/>
</dbReference>
<dbReference type="GO" id="GO:0006891">
    <property type="term" value="P:intra-Golgi vesicle-mediated transport"/>
    <property type="evidence" value="ECO:0007669"/>
    <property type="project" value="TreeGrafter"/>
</dbReference>
<evidence type="ECO:0000256" key="7">
    <source>
        <dbReference type="ARBA" id="ARBA00023136"/>
    </source>
</evidence>
<comment type="similarity">
    <text evidence="2">Belongs to the COG3 family.</text>
</comment>
<evidence type="ECO:0000259" key="11">
    <source>
        <dbReference type="Pfam" id="PF20671"/>
    </source>
</evidence>
<evidence type="ECO:0000256" key="9">
    <source>
        <dbReference type="SAM" id="MobiDB-lite"/>
    </source>
</evidence>
<dbReference type="PANTHER" id="PTHR13302:SF8">
    <property type="entry name" value="CONSERVED OLIGOMERIC GOLGI COMPLEX SUBUNIT 3"/>
    <property type="match status" value="1"/>
</dbReference>
<feature type="region of interest" description="Disordered" evidence="9">
    <location>
        <begin position="1"/>
        <end position="51"/>
    </location>
</feature>
<organism evidence="12 13">
    <name type="scientific">Podospora appendiculata</name>
    <dbReference type="NCBI Taxonomy" id="314037"/>
    <lineage>
        <taxon>Eukaryota</taxon>
        <taxon>Fungi</taxon>
        <taxon>Dikarya</taxon>
        <taxon>Ascomycota</taxon>
        <taxon>Pezizomycotina</taxon>
        <taxon>Sordariomycetes</taxon>
        <taxon>Sordariomycetidae</taxon>
        <taxon>Sordariales</taxon>
        <taxon>Podosporaceae</taxon>
        <taxon>Podospora</taxon>
    </lineage>
</organism>
<comment type="subcellular location">
    <subcellularLocation>
        <location evidence="1">Golgi apparatus membrane</location>
        <topology evidence="1">Peripheral membrane protein</topology>
    </subcellularLocation>
</comment>
<keyword evidence="6" id="KW-0333">Golgi apparatus</keyword>
<evidence type="ECO:0000256" key="2">
    <source>
        <dbReference type="ARBA" id="ARBA00009936"/>
    </source>
</evidence>
<evidence type="ECO:0000313" key="12">
    <source>
        <dbReference type="EMBL" id="KAK3689624.1"/>
    </source>
</evidence>
<dbReference type="PANTHER" id="PTHR13302">
    <property type="entry name" value="CONSERVED OLIGOMERIC GOLGI COMPLEX COMPONENT 3"/>
    <property type="match status" value="1"/>
</dbReference>
<dbReference type="InterPro" id="IPR048320">
    <property type="entry name" value="COG3_N"/>
</dbReference>
<dbReference type="GO" id="GO:0017119">
    <property type="term" value="C:Golgi transport complex"/>
    <property type="evidence" value="ECO:0007669"/>
    <property type="project" value="TreeGrafter"/>
</dbReference>
<accession>A0AAE0XCC1</accession>
<reference evidence="12" key="1">
    <citation type="journal article" date="2023" name="Mol. Phylogenet. Evol.">
        <title>Genome-scale phylogeny and comparative genomics of the fungal order Sordariales.</title>
        <authorList>
            <person name="Hensen N."/>
            <person name="Bonometti L."/>
            <person name="Westerberg I."/>
            <person name="Brannstrom I.O."/>
            <person name="Guillou S."/>
            <person name="Cros-Aarteil S."/>
            <person name="Calhoun S."/>
            <person name="Haridas S."/>
            <person name="Kuo A."/>
            <person name="Mondo S."/>
            <person name="Pangilinan J."/>
            <person name="Riley R."/>
            <person name="LaButti K."/>
            <person name="Andreopoulos B."/>
            <person name="Lipzen A."/>
            <person name="Chen C."/>
            <person name="Yan M."/>
            <person name="Daum C."/>
            <person name="Ng V."/>
            <person name="Clum A."/>
            <person name="Steindorff A."/>
            <person name="Ohm R.A."/>
            <person name="Martin F."/>
            <person name="Silar P."/>
            <person name="Natvig D.O."/>
            <person name="Lalanne C."/>
            <person name="Gautier V."/>
            <person name="Ament-Velasquez S.L."/>
            <person name="Kruys A."/>
            <person name="Hutchinson M.I."/>
            <person name="Powell A.J."/>
            <person name="Barry K."/>
            <person name="Miller A.N."/>
            <person name="Grigoriev I.V."/>
            <person name="Debuchy R."/>
            <person name="Gladieux P."/>
            <person name="Hiltunen Thoren M."/>
            <person name="Johannesson H."/>
        </authorList>
    </citation>
    <scope>NUCLEOTIDE SEQUENCE</scope>
    <source>
        <strain evidence="12">CBS 314.62</strain>
    </source>
</reference>
<dbReference type="InterPro" id="IPR048685">
    <property type="entry name" value="COG3_C"/>
</dbReference>
<comment type="caution">
    <text evidence="12">The sequence shown here is derived from an EMBL/GenBank/DDBJ whole genome shotgun (WGS) entry which is preliminary data.</text>
</comment>
<keyword evidence="5" id="KW-0653">Protein transport</keyword>
<feature type="compositionally biased region" description="Low complexity" evidence="9">
    <location>
        <begin position="684"/>
        <end position="699"/>
    </location>
</feature>
<dbReference type="Pfam" id="PF20671">
    <property type="entry name" value="COG3_C"/>
    <property type="match status" value="1"/>
</dbReference>
<evidence type="ECO:0000256" key="1">
    <source>
        <dbReference type="ARBA" id="ARBA00004395"/>
    </source>
</evidence>
<keyword evidence="13" id="KW-1185">Reference proteome</keyword>
<dbReference type="GO" id="GO:0006914">
    <property type="term" value="P:autophagy"/>
    <property type="evidence" value="ECO:0007669"/>
    <property type="project" value="TreeGrafter"/>
</dbReference>
<evidence type="ECO:0000256" key="5">
    <source>
        <dbReference type="ARBA" id="ARBA00022927"/>
    </source>
</evidence>
<gene>
    <name evidence="12" type="ORF">B0T22DRAFT_175326</name>
</gene>
<feature type="domain" description="Conserved oligomeric Golgi complex subunit 3 N-terminal" evidence="10">
    <location>
        <begin position="159"/>
        <end position="303"/>
    </location>
</feature>
<evidence type="ECO:0000256" key="8">
    <source>
        <dbReference type="ARBA" id="ARBA00031339"/>
    </source>
</evidence>
<evidence type="ECO:0000256" key="6">
    <source>
        <dbReference type="ARBA" id="ARBA00023034"/>
    </source>
</evidence>
<proteinExistence type="inferred from homology"/>
<feature type="domain" description="Conserved oligomeric Golgi complex subunit 3 C-terminal" evidence="11">
    <location>
        <begin position="323"/>
        <end position="644"/>
    </location>
</feature>
<dbReference type="EMBL" id="JAULSO010000002">
    <property type="protein sequence ID" value="KAK3689624.1"/>
    <property type="molecule type" value="Genomic_DNA"/>
</dbReference>
<reference evidence="12" key="2">
    <citation type="submission" date="2023-06" db="EMBL/GenBank/DDBJ databases">
        <authorList>
            <consortium name="Lawrence Berkeley National Laboratory"/>
            <person name="Haridas S."/>
            <person name="Hensen N."/>
            <person name="Bonometti L."/>
            <person name="Westerberg I."/>
            <person name="Brannstrom I.O."/>
            <person name="Guillou S."/>
            <person name="Cros-Aarteil S."/>
            <person name="Calhoun S."/>
            <person name="Kuo A."/>
            <person name="Mondo S."/>
            <person name="Pangilinan J."/>
            <person name="Riley R."/>
            <person name="Labutti K."/>
            <person name="Andreopoulos B."/>
            <person name="Lipzen A."/>
            <person name="Chen C."/>
            <person name="Yanf M."/>
            <person name="Daum C."/>
            <person name="Ng V."/>
            <person name="Clum A."/>
            <person name="Steindorff A."/>
            <person name="Ohm R."/>
            <person name="Martin F."/>
            <person name="Silar P."/>
            <person name="Natvig D."/>
            <person name="Lalanne C."/>
            <person name="Gautier V."/>
            <person name="Ament-Velasquez S.L."/>
            <person name="Kruys A."/>
            <person name="Hutchinson M.I."/>
            <person name="Powell A.J."/>
            <person name="Barry K."/>
            <person name="Miller A.N."/>
            <person name="Grigoriev I.V."/>
            <person name="Debuchy R."/>
            <person name="Gladieux P."/>
            <person name="Thoren M.H."/>
            <person name="Johannesson H."/>
        </authorList>
    </citation>
    <scope>NUCLEOTIDE SEQUENCE</scope>
    <source>
        <strain evidence="12">CBS 314.62</strain>
    </source>
</reference>
<dbReference type="GO" id="GO:0006886">
    <property type="term" value="P:intracellular protein transport"/>
    <property type="evidence" value="ECO:0007669"/>
    <property type="project" value="InterPro"/>
</dbReference>
<sequence length="807" mass="89458">MYEDSWYSFVPDFQQPKRGGGSTAQTGSHRRKESLLQQPNGTIEHADAAEPLPALFEDLEDVNSPPQATLSRRAKSYSDFYDIATAQLASSTHGSKKKRRRRPTTNAWEALSLSIRELHTGLSPTANQDEDDDDDDADNHDVALRGALLEASQQEYLLYHDQLAMTERHLGTLVDDANSALEVLESLCQSFRAVEDQTTSFQAQCDDLLSEQKRLQTLADEVGTDLHYYAYLENVTRRLNGPGASRLVDDDAFGDVLADLDSCIAFMTKNPLFRDAESYLARYQALLTKAVHILEVGFTNRLEKVSVEVSRQIAATQSESARHALAYGRFEETLMESYSLIPNVQRVALRAYEQNGQAKLGQNFDTYSNTANNLFYAYWAVRDRDLKPIVQHELNAFKIEAKDSSVETASRTFVKQCLERSYNEAALFWKIFSVEPQYSTDPRSAFTALKSQHWSLVTGVNITPIASNLQPMLQTSDLPTICSVIGWITNEYMLLDYDEEETQFAGHCREVASRLLTEHLWAFTDAFFEAEVAKSISKAVIAPESLKIGPVVNSNASANGFPPVKRAVELLGMFDQSMPKERCQRNSPVVFKIVKEAIAALHRAEARIKSTKNGTDLDLFMIKNLLILKNELLSLEIGDVRSQAEGMQYFGHILDTLSPQNLIGLLSSFTTYIPGSSLWSSRVSTPAPGTGGTSTPSGGAARGGGGNSLAAAAVNEIQDAGEQLDELLRQSIYAFTRRWATAINDAKTRKLLGGNNLAKVEKELDEMLDWAFASQPEVVAKLKEAIQIDALAQSEEKGKAKVGSRVR</sequence>
<keyword evidence="4" id="KW-0813">Transport</keyword>
<evidence type="ECO:0000259" key="10">
    <source>
        <dbReference type="Pfam" id="PF04136"/>
    </source>
</evidence>
<dbReference type="AlphaFoldDB" id="A0AAE0XCC1"/>